<dbReference type="VEuPathDB" id="GiardiaDB:GMRT_10730"/>
<dbReference type="Proteomes" id="UP000315496">
    <property type="component" value="Chromosome 1"/>
</dbReference>
<gene>
    <name evidence="2" type="ORF">GMRT_10730</name>
</gene>
<proteinExistence type="predicted"/>
<keyword evidence="3" id="KW-1185">Reference proteome</keyword>
<evidence type="ECO:0000256" key="1">
    <source>
        <dbReference type="SAM" id="MobiDB-lite"/>
    </source>
</evidence>
<accession>A0A4Z1SY51</accession>
<reference evidence="2 3" key="1">
    <citation type="submission" date="2019-05" db="EMBL/GenBank/DDBJ databases">
        <title>The compact genome of Giardia muris reveals important steps in the evolution of intestinal protozoan parasites.</title>
        <authorList>
            <person name="Xu F."/>
            <person name="Jimenez-Gonzalez A."/>
            <person name="Einarsson E."/>
            <person name="Astvaldsson A."/>
            <person name="Peirasmaki D."/>
            <person name="Eckmann L."/>
            <person name="Andersson J.O."/>
            <person name="Svard S.G."/>
            <person name="Jerlstrom-Hultqvist J."/>
        </authorList>
    </citation>
    <scope>NUCLEOTIDE SEQUENCE [LARGE SCALE GENOMIC DNA]</scope>
    <source>
        <strain evidence="2 3">Roberts-Thomson</strain>
    </source>
</reference>
<evidence type="ECO:0000313" key="2">
    <source>
        <dbReference type="EMBL" id="TNJ30682.1"/>
    </source>
</evidence>
<protein>
    <submittedName>
        <fullName evidence="2">Uncharacterized protein</fullName>
    </submittedName>
</protein>
<dbReference type="EMBL" id="VDLU01000001">
    <property type="protein sequence ID" value="TNJ30682.1"/>
    <property type="molecule type" value="Genomic_DNA"/>
</dbReference>
<dbReference type="AlphaFoldDB" id="A0A4Z1SY51"/>
<name>A0A4Z1SY51_GIAMU</name>
<sequence length="152" mass="17176">MSLAWQIPLPDGASFNVVCSTSLLLPRETQRLQSVRGTFTPPDRHLFPRSPRPSDLPHPPLKAMENLSASLNWNTRERYLERMELDSEICRSVTMTNKLYSSTHDSRTKPRGSSAIPNRRRAPTNTPVLLNMGVRGIRLAGRPIPPTHELLE</sequence>
<evidence type="ECO:0000313" key="3">
    <source>
        <dbReference type="Proteomes" id="UP000315496"/>
    </source>
</evidence>
<feature type="region of interest" description="Disordered" evidence="1">
    <location>
        <begin position="37"/>
        <end position="60"/>
    </location>
</feature>
<comment type="caution">
    <text evidence="2">The sequence shown here is derived from an EMBL/GenBank/DDBJ whole genome shotgun (WGS) entry which is preliminary data.</text>
</comment>
<organism evidence="2 3">
    <name type="scientific">Giardia muris</name>
    <dbReference type="NCBI Taxonomy" id="5742"/>
    <lineage>
        <taxon>Eukaryota</taxon>
        <taxon>Metamonada</taxon>
        <taxon>Diplomonadida</taxon>
        <taxon>Hexamitidae</taxon>
        <taxon>Giardiinae</taxon>
        <taxon>Giardia</taxon>
    </lineage>
</organism>
<feature type="region of interest" description="Disordered" evidence="1">
    <location>
        <begin position="101"/>
        <end position="126"/>
    </location>
</feature>
<feature type="compositionally biased region" description="Pro residues" evidence="1">
    <location>
        <begin position="50"/>
        <end position="60"/>
    </location>
</feature>